<dbReference type="RefSeq" id="WP_022529391.1">
    <property type="nucleotide sequence ID" value="NZ_KI271587.1"/>
</dbReference>
<evidence type="ECO:0000313" key="5">
    <source>
        <dbReference type="Proteomes" id="UP000030647"/>
    </source>
</evidence>
<dbReference type="Pfam" id="PF05532">
    <property type="entry name" value="CsbD"/>
    <property type="match status" value="1"/>
</dbReference>
<organism evidence="4 5">
    <name type="scientific">Schleiferilactobacillus shenzhenensis LY-73</name>
    <dbReference type="NCBI Taxonomy" id="1231336"/>
    <lineage>
        <taxon>Bacteria</taxon>
        <taxon>Bacillati</taxon>
        <taxon>Bacillota</taxon>
        <taxon>Bacilli</taxon>
        <taxon>Lactobacillales</taxon>
        <taxon>Lactobacillaceae</taxon>
        <taxon>Schleiferilactobacillus</taxon>
    </lineage>
</organism>
<dbReference type="Gene3D" id="1.10.1470.10">
    <property type="entry name" value="YjbJ"/>
    <property type="match status" value="1"/>
</dbReference>
<gene>
    <name evidence="4" type="primary">yhjA</name>
    <name evidence="4" type="ORF">L248_2804</name>
</gene>
<sequence length="75" mass="8302">MSKTEDQMHNAKDHLAGKAKETYGKVTGDKQAETEGKAQDLKADVGDKVSEIKENVSEKVGDLIDRVKNKDEKKD</sequence>
<evidence type="ECO:0000313" key="4">
    <source>
        <dbReference type="EMBL" id="ERL65405.1"/>
    </source>
</evidence>
<evidence type="ECO:0000256" key="1">
    <source>
        <dbReference type="ARBA" id="ARBA00009129"/>
    </source>
</evidence>
<feature type="domain" description="CsbD-like" evidence="3">
    <location>
        <begin position="6"/>
        <end position="57"/>
    </location>
</feature>
<proteinExistence type="inferred from homology"/>
<accession>U4TPN8</accession>
<evidence type="ECO:0000259" key="3">
    <source>
        <dbReference type="Pfam" id="PF05532"/>
    </source>
</evidence>
<reference evidence="5" key="1">
    <citation type="journal article" date="2013" name="Genome Announc.">
        <title>Whole-Genome Sequencing of Lactobacillus shenzhenensis Strain LY-73T.</title>
        <authorList>
            <person name="Lin Z."/>
            <person name="Liu Z."/>
            <person name="Yang R."/>
            <person name="Zou Y."/>
            <person name="Wan D."/>
            <person name="Chen J."/>
            <person name="Guo M."/>
            <person name="Zhao J."/>
            <person name="Fang C."/>
            <person name="Yang R."/>
            <person name="Liu F."/>
        </authorList>
    </citation>
    <scope>NUCLEOTIDE SEQUENCE [LARGE SCALE GENOMIC DNA]</scope>
    <source>
        <strain evidence="5">LY-73</strain>
    </source>
</reference>
<dbReference type="Proteomes" id="UP000030647">
    <property type="component" value="Unassembled WGS sequence"/>
</dbReference>
<dbReference type="OrthoDB" id="2193415at2"/>
<dbReference type="AlphaFoldDB" id="U4TPN8"/>
<name>U4TPN8_9LACO</name>
<feature type="region of interest" description="Disordered" evidence="2">
    <location>
        <begin position="1"/>
        <end position="47"/>
    </location>
</feature>
<keyword evidence="5" id="KW-1185">Reference proteome</keyword>
<evidence type="ECO:0000256" key="2">
    <source>
        <dbReference type="SAM" id="MobiDB-lite"/>
    </source>
</evidence>
<dbReference type="InterPro" id="IPR036629">
    <property type="entry name" value="YjbJ_sf"/>
</dbReference>
<dbReference type="STRING" id="1231336.L248_2804"/>
<dbReference type="EMBL" id="KI271587">
    <property type="protein sequence ID" value="ERL65405.1"/>
    <property type="molecule type" value="Genomic_DNA"/>
</dbReference>
<protein>
    <submittedName>
        <fullName evidence="4">YhjA</fullName>
    </submittedName>
</protein>
<dbReference type="InterPro" id="IPR008462">
    <property type="entry name" value="CsbD"/>
</dbReference>
<comment type="similarity">
    <text evidence="1">Belongs to the UPF0337 (CsbD) family.</text>
</comment>
<dbReference type="SUPFAM" id="SSF69047">
    <property type="entry name" value="Hypothetical protein YjbJ"/>
    <property type="match status" value="1"/>
</dbReference>
<dbReference type="HOGENOM" id="CLU_135567_0_1_9"/>